<feature type="compositionally biased region" description="Low complexity" evidence="1">
    <location>
        <begin position="54"/>
        <end position="65"/>
    </location>
</feature>
<dbReference type="EMBL" id="PDVP01000003">
    <property type="protein sequence ID" value="PHP67455.1"/>
    <property type="molecule type" value="Genomic_DNA"/>
</dbReference>
<dbReference type="AlphaFoldDB" id="A0A2G1QPN7"/>
<feature type="region of interest" description="Disordered" evidence="1">
    <location>
        <begin position="95"/>
        <end position="152"/>
    </location>
</feature>
<reference evidence="2 3" key="1">
    <citation type="submission" date="2017-10" db="EMBL/GenBank/DDBJ databases">
        <title>Sedimentibacterium mangrovi gen. nov., sp. nov., a novel member of family Phyllobacteriacea isolated from mangrove sediment.</title>
        <authorList>
            <person name="Liao H."/>
            <person name="Tian Y."/>
        </authorList>
    </citation>
    <scope>NUCLEOTIDE SEQUENCE [LARGE SCALE GENOMIC DNA]</scope>
    <source>
        <strain evidence="2 3">X9-2-2</strain>
    </source>
</reference>
<feature type="compositionally biased region" description="Low complexity" evidence="1">
    <location>
        <begin position="17"/>
        <end position="41"/>
    </location>
</feature>
<evidence type="ECO:0000256" key="1">
    <source>
        <dbReference type="SAM" id="MobiDB-lite"/>
    </source>
</evidence>
<proteinExistence type="predicted"/>
<dbReference type="Proteomes" id="UP000221168">
    <property type="component" value="Unassembled WGS sequence"/>
</dbReference>
<protein>
    <submittedName>
        <fullName evidence="2">Uncharacterized protein</fullName>
    </submittedName>
</protein>
<sequence>MTMLPDEVKLAVAADAARASVAPSDTGMAPAGRPAAAQQAGLSPVEMEYRRRQAAGQTLAAAQPADGRPDPVALFNRAREMQALNVMASAPAASPLPTAAEMPGQAPAAEDRANGPTPQDTWQAALAMNQARSRSGTPSTMPPQEPDREAVTAAVKDGPAPGDILEFVLSGDALTITEEDRMQLRLRALGGRKARRIVVGRLDGKGFEILSRAQDIARHVAEVTGGQPGMGYDPAMSAGAVRVEYEPFASGSR</sequence>
<feature type="compositionally biased region" description="Polar residues" evidence="1">
    <location>
        <begin position="130"/>
        <end position="139"/>
    </location>
</feature>
<keyword evidence="3" id="KW-1185">Reference proteome</keyword>
<name>A0A2G1QPN7_9HYPH</name>
<dbReference type="RefSeq" id="WP_099305350.1">
    <property type="nucleotide sequence ID" value="NZ_PDVP01000003.1"/>
</dbReference>
<feature type="region of interest" description="Disordered" evidence="1">
    <location>
        <begin position="17"/>
        <end position="71"/>
    </location>
</feature>
<accession>A0A2G1QPN7</accession>
<gene>
    <name evidence="2" type="ORF">CSC94_07025</name>
</gene>
<organism evidence="2 3">
    <name type="scientific">Zhengella mangrovi</name>
    <dbReference type="NCBI Taxonomy" id="1982044"/>
    <lineage>
        <taxon>Bacteria</taxon>
        <taxon>Pseudomonadati</taxon>
        <taxon>Pseudomonadota</taxon>
        <taxon>Alphaproteobacteria</taxon>
        <taxon>Hyphomicrobiales</taxon>
        <taxon>Notoacmeibacteraceae</taxon>
        <taxon>Zhengella</taxon>
    </lineage>
</organism>
<evidence type="ECO:0000313" key="2">
    <source>
        <dbReference type="EMBL" id="PHP67455.1"/>
    </source>
</evidence>
<comment type="caution">
    <text evidence="2">The sequence shown here is derived from an EMBL/GenBank/DDBJ whole genome shotgun (WGS) entry which is preliminary data.</text>
</comment>
<evidence type="ECO:0000313" key="3">
    <source>
        <dbReference type="Proteomes" id="UP000221168"/>
    </source>
</evidence>